<protein>
    <submittedName>
        <fullName evidence="1">Uncharacterized protein</fullName>
    </submittedName>
</protein>
<gene>
    <name evidence="1" type="ORF">BJX66DRAFT_120234</name>
</gene>
<dbReference type="Proteomes" id="UP001610563">
    <property type="component" value="Unassembled WGS sequence"/>
</dbReference>
<accession>A0ABR4FK44</accession>
<evidence type="ECO:0000313" key="2">
    <source>
        <dbReference type="Proteomes" id="UP001610563"/>
    </source>
</evidence>
<name>A0ABR4FK44_9EURO</name>
<dbReference type="EMBL" id="JBFTWV010000225">
    <property type="protein sequence ID" value="KAL2783595.1"/>
    <property type="molecule type" value="Genomic_DNA"/>
</dbReference>
<proteinExistence type="predicted"/>
<sequence>MRRAGIYSNSSADDPADAPDAWKFSNHFPQHLPQALPSICPQSKIRVWVRRDHHCRRKSPGAAIASTIPTLAVQLILFSRVADVAPDRIKAVTPSRLKSGNSGSVYSASNVFQNNMTCELRYHVSGSRRNCQKSALEKPRPYIVLNGGTKDTKESKTRVRSAFCFRDCAVVVPANGLALCNASVPQ</sequence>
<keyword evidence="2" id="KW-1185">Reference proteome</keyword>
<evidence type="ECO:0000313" key="1">
    <source>
        <dbReference type="EMBL" id="KAL2783595.1"/>
    </source>
</evidence>
<reference evidence="1 2" key="1">
    <citation type="submission" date="2024-07" db="EMBL/GenBank/DDBJ databases">
        <title>Section-level genome sequencing and comparative genomics of Aspergillus sections Usti and Cavernicolus.</title>
        <authorList>
            <consortium name="Lawrence Berkeley National Laboratory"/>
            <person name="Nybo J.L."/>
            <person name="Vesth T.C."/>
            <person name="Theobald S."/>
            <person name="Frisvad J.C."/>
            <person name="Larsen T.O."/>
            <person name="Kjaerboelling I."/>
            <person name="Rothschild-Mancinelli K."/>
            <person name="Lyhne E.K."/>
            <person name="Kogle M.E."/>
            <person name="Barry K."/>
            <person name="Clum A."/>
            <person name="Na H."/>
            <person name="Ledsgaard L."/>
            <person name="Lin J."/>
            <person name="Lipzen A."/>
            <person name="Kuo A."/>
            <person name="Riley R."/>
            <person name="Mondo S."/>
            <person name="Labutti K."/>
            <person name="Haridas S."/>
            <person name="Pangalinan J."/>
            <person name="Salamov A.A."/>
            <person name="Simmons B.A."/>
            <person name="Magnuson J.K."/>
            <person name="Chen J."/>
            <person name="Drula E."/>
            <person name="Henrissat B."/>
            <person name="Wiebenga A."/>
            <person name="Lubbers R.J."/>
            <person name="Gomes A.C."/>
            <person name="Makela M.R."/>
            <person name="Stajich J."/>
            <person name="Grigoriev I.V."/>
            <person name="Mortensen U.H."/>
            <person name="De Vries R.P."/>
            <person name="Baker S.E."/>
            <person name="Andersen M.R."/>
        </authorList>
    </citation>
    <scope>NUCLEOTIDE SEQUENCE [LARGE SCALE GENOMIC DNA]</scope>
    <source>
        <strain evidence="1 2">CBS 209.92</strain>
    </source>
</reference>
<comment type="caution">
    <text evidence="1">The sequence shown here is derived from an EMBL/GenBank/DDBJ whole genome shotgun (WGS) entry which is preliminary data.</text>
</comment>
<organism evidence="1 2">
    <name type="scientific">Aspergillus keveii</name>
    <dbReference type="NCBI Taxonomy" id="714993"/>
    <lineage>
        <taxon>Eukaryota</taxon>
        <taxon>Fungi</taxon>
        <taxon>Dikarya</taxon>
        <taxon>Ascomycota</taxon>
        <taxon>Pezizomycotina</taxon>
        <taxon>Eurotiomycetes</taxon>
        <taxon>Eurotiomycetidae</taxon>
        <taxon>Eurotiales</taxon>
        <taxon>Aspergillaceae</taxon>
        <taxon>Aspergillus</taxon>
        <taxon>Aspergillus subgen. Nidulantes</taxon>
    </lineage>
</organism>